<organism evidence="6 7">
    <name type="scientific">Dicentrarchus labrax</name>
    <name type="common">European seabass</name>
    <name type="synonym">Morone labrax</name>
    <dbReference type="NCBI Taxonomy" id="13489"/>
    <lineage>
        <taxon>Eukaryota</taxon>
        <taxon>Metazoa</taxon>
        <taxon>Chordata</taxon>
        <taxon>Craniata</taxon>
        <taxon>Vertebrata</taxon>
        <taxon>Euteleostomi</taxon>
        <taxon>Actinopterygii</taxon>
        <taxon>Neopterygii</taxon>
        <taxon>Teleostei</taxon>
        <taxon>Neoteleostei</taxon>
        <taxon>Acanthomorphata</taxon>
        <taxon>Eupercaria</taxon>
        <taxon>Moronidae</taxon>
        <taxon>Dicentrarchus</taxon>
    </lineage>
</organism>
<dbReference type="PANTHER" id="PTHR15711">
    <property type="entry name" value="RAP GTPASE-ACTIVATING PROTEIN"/>
    <property type="match status" value="1"/>
</dbReference>
<reference evidence="6" key="1">
    <citation type="submission" date="2025-08" db="UniProtKB">
        <authorList>
            <consortium name="Ensembl"/>
        </authorList>
    </citation>
    <scope>IDENTIFICATION</scope>
</reference>
<evidence type="ECO:0000256" key="2">
    <source>
        <dbReference type="ARBA" id="ARBA00057316"/>
    </source>
</evidence>
<feature type="region of interest" description="Disordered" evidence="3">
    <location>
        <begin position="416"/>
        <end position="556"/>
    </location>
</feature>
<dbReference type="Gene3D" id="3.30.1120.160">
    <property type="match status" value="1"/>
</dbReference>
<evidence type="ECO:0000313" key="7">
    <source>
        <dbReference type="Proteomes" id="UP000694389"/>
    </source>
</evidence>
<dbReference type="GO" id="GO:0005096">
    <property type="term" value="F:GTPase activator activity"/>
    <property type="evidence" value="ECO:0007669"/>
    <property type="project" value="UniProtKB-KW"/>
</dbReference>
<dbReference type="GO" id="GO:0051056">
    <property type="term" value="P:regulation of small GTPase mediated signal transduction"/>
    <property type="evidence" value="ECO:0007669"/>
    <property type="project" value="InterPro"/>
</dbReference>
<dbReference type="GeneTree" id="ENSGT00940000165230"/>
<accession>A0A8C4E5H0</accession>
<keyword evidence="4" id="KW-0472">Membrane</keyword>
<proteinExistence type="predicted"/>
<keyword evidence="1" id="KW-0343">GTPase activation</keyword>
<keyword evidence="4" id="KW-0812">Transmembrane</keyword>
<dbReference type="InterPro" id="IPR000331">
    <property type="entry name" value="Rap/Ran_GAP_dom"/>
</dbReference>
<feature type="compositionally biased region" description="Basic and acidic residues" evidence="3">
    <location>
        <begin position="520"/>
        <end position="533"/>
    </location>
</feature>
<evidence type="ECO:0000259" key="5">
    <source>
        <dbReference type="PROSITE" id="PS50085"/>
    </source>
</evidence>
<feature type="transmembrane region" description="Helical" evidence="4">
    <location>
        <begin position="620"/>
        <end position="639"/>
    </location>
</feature>
<evidence type="ECO:0000256" key="1">
    <source>
        <dbReference type="ARBA" id="ARBA00022468"/>
    </source>
</evidence>
<dbReference type="InterPro" id="IPR050989">
    <property type="entry name" value="Rap1_Ran_GAP"/>
</dbReference>
<dbReference type="AlphaFoldDB" id="A0A8C4E5H0"/>
<feature type="compositionally biased region" description="Gly residues" evidence="3">
    <location>
        <begin position="426"/>
        <end position="440"/>
    </location>
</feature>
<name>A0A8C4E5H0_DICLA</name>
<reference evidence="6" key="2">
    <citation type="submission" date="2025-09" db="UniProtKB">
        <authorList>
            <consortium name="Ensembl"/>
        </authorList>
    </citation>
    <scope>IDENTIFICATION</scope>
</reference>
<dbReference type="PROSITE" id="PS50085">
    <property type="entry name" value="RAPGAP"/>
    <property type="match status" value="1"/>
</dbReference>
<keyword evidence="7" id="KW-1185">Reference proteome</keyword>
<feature type="compositionally biased region" description="Polar residues" evidence="3">
    <location>
        <begin position="442"/>
        <end position="453"/>
    </location>
</feature>
<evidence type="ECO:0000313" key="6">
    <source>
        <dbReference type="Ensembl" id="ENSDLAP00005014058.1"/>
    </source>
</evidence>
<dbReference type="Pfam" id="PF21022">
    <property type="entry name" value="Rap-GAP_dimer"/>
    <property type="match status" value="1"/>
</dbReference>
<evidence type="ECO:0000256" key="3">
    <source>
        <dbReference type="SAM" id="MobiDB-lite"/>
    </source>
</evidence>
<evidence type="ECO:0000256" key="4">
    <source>
        <dbReference type="SAM" id="Phobius"/>
    </source>
</evidence>
<sequence length="658" mass="73261">MSSVLQDDYIPYPRIEDVLEKGGPYPQVILPQFGGYWIEDVEAPAGTPSSSESSFCEEEDGGEGMSPGGGHSYRLECNSTARAYRKHFLGKEHMNYYCTGSSIGHLIMSLKHEEAEGQEYLRIMLRYNDRTECTHYILNVEFYSFLGSQLIVAYDEHEVNNTFKFGVVYQKFGQTSEEELFGNNEETPAFKEFLSILGDNIELQDFKGFRGGLDVSHGQTGSESVYTVFRQREIMFHVSTKLPFTEGDVQQLQRKRHIGNDIVATVFQEEATPFVPDMIASNFLHAYVLVQVDNPCTEHTTYKVSVTAREDVPPFGPPLPNPAVFRKGPEFRDFLLTKLINAENACYKSDKFAKLEGRTRAALLDNLHDELHRQSQAALGLGQAGEEDKLENGGHGGLLESFKRAMRVRSHSMETMVGSHRHRSPGVGGGVPASVSGGGLPQSTSECTKSTFTPPVLSAKSPLKSPVKRRSGLFPRLHSSTDTPSDKHTRSDQKPAETCPLSQEVRSETSSNPSSPEICPNKERPFIKLKECSSGRPNISRSSSSTSSFSSTTGETEALEELETVSALTLNEKKMCTKSVPLYLRHFHPFFPHSADGKSKTSPRSNLKFRFDKMSHSSTAVSLVMPVWLISILVKHVFLSQSADKKIAHQTYQNISRL</sequence>
<comment type="function">
    <text evidence="2">GTPase activator for the nuclear Ras-related regulatory protein RAP-1A (KREV-1), converting it to the putatively inactive GDP-bound state.</text>
</comment>
<dbReference type="GO" id="GO:0005737">
    <property type="term" value="C:cytoplasm"/>
    <property type="evidence" value="ECO:0007669"/>
    <property type="project" value="TreeGrafter"/>
</dbReference>
<feature type="compositionally biased region" description="Basic and acidic residues" evidence="3">
    <location>
        <begin position="484"/>
        <end position="495"/>
    </location>
</feature>
<dbReference type="FunFam" id="3.40.50.11210:FF:000003">
    <property type="entry name" value="RAP1 GTPase activating protein 2"/>
    <property type="match status" value="1"/>
</dbReference>
<protein>
    <recommendedName>
        <fullName evidence="5">Rap-GAP domain-containing protein</fullName>
    </recommendedName>
</protein>
<dbReference type="Gene3D" id="3.40.50.11210">
    <property type="entry name" value="Rap/Ran-GAP"/>
    <property type="match status" value="1"/>
</dbReference>
<keyword evidence="4" id="KW-1133">Transmembrane helix</keyword>
<dbReference type="GO" id="GO:0005886">
    <property type="term" value="C:plasma membrane"/>
    <property type="evidence" value="ECO:0007669"/>
    <property type="project" value="TreeGrafter"/>
</dbReference>
<dbReference type="InterPro" id="IPR035974">
    <property type="entry name" value="Rap/Ran-GAP_sf"/>
</dbReference>
<gene>
    <name evidence="6" type="primary">rap1gap2a</name>
</gene>
<dbReference type="Ensembl" id="ENSDLAT00005015310.2">
    <property type="protein sequence ID" value="ENSDLAP00005014058.1"/>
    <property type="gene ID" value="ENSDLAG00005006930.2"/>
</dbReference>
<feature type="compositionally biased region" description="Low complexity" evidence="3">
    <location>
        <begin position="540"/>
        <end position="556"/>
    </location>
</feature>
<dbReference type="PANTHER" id="PTHR15711:SF17">
    <property type="entry name" value="RAP1 GTPASE-ACTIVATING PROTEIN 2"/>
    <property type="match status" value="1"/>
</dbReference>
<feature type="domain" description="Rap-GAP" evidence="5">
    <location>
        <begin position="151"/>
        <end position="367"/>
    </location>
</feature>
<dbReference type="SUPFAM" id="SSF111347">
    <property type="entry name" value="Rap/Ran-GAP"/>
    <property type="match status" value="1"/>
</dbReference>
<dbReference type="Proteomes" id="UP000694389">
    <property type="component" value="Unassembled WGS sequence"/>
</dbReference>
<dbReference type="Pfam" id="PF02145">
    <property type="entry name" value="Rap_GAP"/>
    <property type="match status" value="1"/>
</dbReference>
<feature type="region of interest" description="Disordered" evidence="3">
    <location>
        <begin position="44"/>
        <end position="69"/>
    </location>
</feature>